<name>A0A540NY02_9ACTN</name>
<dbReference type="InterPro" id="IPR037523">
    <property type="entry name" value="VOC_core"/>
</dbReference>
<dbReference type="AlphaFoldDB" id="A0A540NY02"/>
<comment type="caution">
    <text evidence="1">The sequence shown here is derived from an EMBL/GenBank/DDBJ whole genome shotgun (WGS) entry which is preliminary data.</text>
</comment>
<dbReference type="CDD" id="cd07252">
    <property type="entry name" value="BphC1-RGP6_N_like"/>
    <property type="match status" value="1"/>
</dbReference>
<dbReference type="Proteomes" id="UP000318720">
    <property type="component" value="Unassembled WGS sequence"/>
</dbReference>
<dbReference type="PROSITE" id="PS51819">
    <property type="entry name" value="VOC"/>
    <property type="match status" value="2"/>
</dbReference>
<dbReference type="Gene3D" id="3.10.180.10">
    <property type="entry name" value="2,3-Dihydroxybiphenyl 1,2-Dioxygenase, domain 1"/>
    <property type="match status" value="2"/>
</dbReference>
<evidence type="ECO:0000313" key="2">
    <source>
        <dbReference type="Proteomes" id="UP000318720"/>
    </source>
</evidence>
<dbReference type="InterPro" id="IPR004360">
    <property type="entry name" value="Glyas_Fos-R_dOase_dom"/>
</dbReference>
<accession>A0A540NY02</accession>
<dbReference type="InterPro" id="IPR029068">
    <property type="entry name" value="Glyas_Bleomycin-R_OHBP_Dase"/>
</dbReference>
<dbReference type="RefSeq" id="WP_009324832.1">
    <property type="nucleotide sequence ID" value="NZ_CP182305.1"/>
</dbReference>
<protein>
    <submittedName>
        <fullName evidence="1">2,3-dihydroxybiphenyl 1,2-dioxygenase</fullName>
    </submittedName>
</protein>
<organism evidence="1 2">
    <name type="scientific">Streptomyces ipomoeae</name>
    <dbReference type="NCBI Taxonomy" id="103232"/>
    <lineage>
        <taxon>Bacteria</taxon>
        <taxon>Bacillati</taxon>
        <taxon>Actinomycetota</taxon>
        <taxon>Actinomycetes</taxon>
        <taxon>Kitasatosporales</taxon>
        <taxon>Streptomycetaceae</taxon>
        <taxon>Streptomyces</taxon>
    </lineage>
</organism>
<dbReference type="Pfam" id="PF00903">
    <property type="entry name" value="Glyoxalase"/>
    <property type="match status" value="1"/>
</dbReference>
<gene>
    <name evidence="1" type="ORF">Sipo8835_02995</name>
</gene>
<dbReference type="CDD" id="cd07237">
    <property type="entry name" value="BphC1-RGP6_C_like"/>
    <property type="match status" value="1"/>
</dbReference>
<dbReference type="GeneID" id="301702402"/>
<sequence length="309" mass="33805">MSIRSLGYLGIGTPDPDGWVAYASDVIGTMPAGPPGSPEERRLRLDEHPYRFSVEPAEHGGVTYIGWEVGDRAGLDRVVARLRAHGVEVHEGTAEECADRQVDRMLWFAGPCAVRTELFIGRRVAATPFVSPLGVTFVTGHQGMGHVVLKSPQAMEAVDFYRDVMGFRLSDVTHLPLGGTFYFMGCNPRHHSIAFVESRKREGTHHVLCEVSSMDEVGRAHDRAREHKVPLMATLGRHSNDGMFSFYMRSPAGFGIEVGAEGRQVDDATWVSRVYTADIWGHHAVADGDDGYAGTVGTVRTPATEGTTR</sequence>
<reference evidence="1 2" key="1">
    <citation type="submission" date="2019-03" db="EMBL/GenBank/DDBJ databases">
        <title>Comparative genomic analyses of the sweetpotato soil rot pathogen, Streptomyces ipomoeae.</title>
        <authorList>
            <person name="Ruschel Soares N."/>
            <person name="Badger J.H."/>
            <person name="Huguet-Tapia J.C."/>
            <person name="Clark C.A."/>
            <person name="Pettis G.S."/>
        </authorList>
    </citation>
    <scope>NUCLEOTIDE SEQUENCE [LARGE SCALE GENOMIC DNA]</scope>
    <source>
        <strain evidence="1 2">88-35</strain>
    </source>
</reference>
<dbReference type="EMBL" id="SPAZ01000030">
    <property type="protein sequence ID" value="TQE39305.1"/>
    <property type="molecule type" value="Genomic_DNA"/>
</dbReference>
<evidence type="ECO:0000313" key="1">
    <source>
        <dbReference type="EMBL" id="TQE39305.1"/>
    </source>
</evidence>
<proteinExistence type="predicted"/>
<dbReference type="Pfam" id="PF22632">
    <property type="entry name" value="BphC_D1"/>
    <property type="match status" value="1"/>
</dbReference>
<dbReference type="SUPFAM" id="SSF54593">
    <property type="entry name" value="Glyoxalase/Bleomycin resistance protein/Dihydroxybiphenyl dioxygenase"/>
    <property type="match status" value="1"/>
</dbReference>